<proteinExistence type="predicted"/>
<dbReference type="InterPro" id="IPR041698">
    <property type="entry name" value="Methyltransf_25"/>
</dbReference>
<keyword evidence="2 4" id="KW-0808">Transferase</keyword>
<evidence type="ECO:0000256" key="2">
    <source>
        <dbReference type="ARBA" id="ARBA00022679"/>
    </source>
</evidence>
<dbReference type="CDD" id="cd02440">
    <property type="entry name" value="AdoMet_MTases"/>
    <property type="match status" value="1"/>
</dbReference>
<feature type="domain" description="Methyltransferase" evidence="3">
    <location>
        <begin position="53"/>
        <end position="142"/>
    </location>
</feature>
<keyword evidence="1 4" id="KW-0489">Methyltransferase</keyword>
<dbReference type="RefSeq" id="WP_102829067.1">
    <property type="nucleotide sequence ID" value="NZ_CP065721.1"/>
</dbReference>
<keyword evidence="5" id="KW-1185">Reference proteome</keyword>
<evidence type="ECO:0000313" key="4">
    <source>
        <dbReference type="EMBL" id="PNF75783.1"/>
    </source>
</evidence>
<evidence type="ECO:0000259" key="3">
    <source>
        <dbReference type="Pfam" id="PF13649"/>
    </source>
</evidence>
<gene>
    <name evidence="4" type="ORF">CXK95_14395</name>
</gene>
<evidence type="ECO:0000313" key="5">
    <source>
        <dbReference type="Proteomes" id="UP000235881"/>
    </source>
</evidence>
<comment type="caution">
    <text evidence="4">The sequence shown here is derived from an EMBL/GenBank/DDBJ whole genome shotgun (WGS) entry which is preliminary data.</text>
</comment>
<reference evidence="4 5" key="1">
    <citation type="submission" date="2018-01" db="EMBL/GenBank/DDBJ databases">
        <title>Denitrification phenotypes of diverse strains of Pseudomonas stutzeri.</title>
        <authorList>
            <person name="Milligan D.A."/>
            <person name="Bergaust L."/>
            <person name="Bakken L.R."/>
            <person name="Frostegard A."/>
        </authorList>
    </citation>
    <scope>NUCLEOTIDE SEQUENCE [LARGE SCALE GENOMIC DNA]</scope>
    <source>
        <strain evidence="4 5">DSM 50238</strain>
    </source>
</reference>
<accession>A0A8E2QBJ7</accession>
<dbReference type="GO" id="GO:0008168">
    <property type="term" value="F:methyltransferase activity"/>
    <property type="evidence" value="ECO:0007669"/>
    <property type="project" value="UniProtKB-KW"/>
</dbReference>
<dbReference type="GO" id="GO:0032259">
    <property type="term" value="P:methylation"/>
    <property type="evidence" value="ECO:0007669"/>
    <property type="project" value="UniProtKB-KW"/>
</dbReference>
<sequence length="211" mass="23489">MSEPEPLQTIAERTLDHYRQSAEAFRAGTRDHDVSQNIAALLKHIHAPSPLRILDLGCGPGRDLKTFAALGHVAVGLDGAEPFVAMARADSGCEVWHQDLLRLELPDAAFDGIFANAVLFHLPSRELPRVLRQLHAALQPGGVLFCSNPRGHNEEGWSGGRYGCWYDWPTWRAQLLAAGFDELEHYYRPSGLPRAQQPWLASVWRKPAADR</sequence>
<dbReference type="SUPFAM" id="SSF53335">
    <property type="entry name" value="S-adenosyl-L-methionine-dependent methyltransferases"/>
    <property type="match status" value="1"/>
</dbReference>
<evidence type="ECO:0000256" key="1">
    <source>
        <dbReference type="ARBA" id="ARBA00022603"/>
    </source>
</evidence>
<dbReference type="Gene3D" id="3.40.50.150">
    <property type="entry name" value="Vaccinia Virus protein VP39"/>
    <property type="match status" value="1"/>
</dbReference>
<dbReference type="EMBL" id="POUK01000005">
    <property type="protein sequence ID" value="PNF75783.1"/>
    <property type="molecule type" value="Genomic_DNA"/>
</dbReference>
<name>A0A8E2QBJ7_9GAMM</name>
<dbReference type="PANTHER" id="PTHR43861:SF1">
    <property type="entry name" value="TRANS-ACONITATE 2-METHYLTRANSFERASE"/>
    <property type="match status" value="1"/>
</dbReference>
<dbReference type="Pfam" id="PF13649">
    <property type="entry name" value="Methyltransf_25"/>
    <property type="match status" value="1"/>
</dbReference>
<protein>
    <submittedName>
        <fullName evidence="4">SAM-dependent methyltransferase</fullName>
    </submittedName>
</protein>
<dbReference type="InterPro" id="IPR029063">
    <property type="entry name" value="SAM-dependent_MTases_sf"/>
</dbReference>
<dbReference type="AlphaFoldDB" id="A0A8E2QBJ7"/>
<dbReference type="PANTHER" id="PTHR43861">
    <property type="entry name" value="TRANS-ACONITATE 2-METHYLTRANSFERASE-RELATED"/>
    <property type="match status" value="1"/>
</dbReference>
<dbReference type="Proteomes" id="UP000235881">
    <property type="component" value="Unassembled WGS sequence"/>
</dbReference>
<organism evidence="4 5">
    <name type="scientific">Stutzerimonas degradans</name>
    <dbReference type="NCBI Taxonomy" id="2968968"/>
    <lineage>
        <taxon>Bacteria</taxon>
        <taxon>Pseudomonadati</taxon>
        <taxon>Pseudomonadota</taxon>
        <taxon>Gammaproteobacteria</taxon>
        <taxon>Pseudomonadales</taxon>
        <taxon>Pseudomonadaceae</taxon>
        <taxon>Stutzerimonas</taxon>
    </lineage>
</organism>